<reference evidence="2 3" key="1">
    <citation type="submission" date="2019-05" db="EMBL/GenBank/DDBJ databases">
        <title>Another draft genome of Portunus trituberculatus and its Hox gene families provides insights of decapod evolution.</title>
        <authorList>
            <person name="Jeong J.-H."/>
            <person name="Song I."/>
            <person name="Kim S."/>
            <person name="Choi T."/>
            <person name="Kim D."/>
            <person name="Ryu S."/>
            <person name="Kim W."/>
        </authorList>
    </citation>
    <scope>NUCLEOTIDE SEQUENCE [LARGE SCALE GENOMIC DNA]</scope>
    <source>
        <tissue evidence="2">Muscle</tissue>
    </source>
</reference>
<proteinExistence type="predicted"/>
<gene>
    <name evidence="2" type="ORF">E2C01_006697</name>
</gene>
<dbReference type="AlphaFoldDB" id="A0A5B7CVT3"/>
<dbReference type="EMBL" id="VSRR010000318">
    <property type="protein sequence ID" value="MPC13947.1"/>
    <property type="molecule type" value="Genomic_DNA"/>
</dbReference>
<comment type="caution">
    <text evidence="2">The sequence shown here is derived from an EMBL/GenBank/DDBJ whole genome shotgun (WGS) entry which is preliminary data.</text>
</comment>
<protein>
    <submittedName>
        <fullName evidence="2">Uncharacterized protein</fullName>
    </submittedName>
</protein>
<evidence type="ECO:0000313" key="3">
    <source>
        <dbReference type="Proteomes" id="UP000324222"/>
    </source>
</evidence>
<accession>A0A5B7CVT3</accession>
<name>A0A5B7CVT3_PORTR</name>
<evidence type="ECO:0000313" key="2">
    <source>
        <dbReference type="EMBL" id="MPC13947.1"/>
    </source>
</evidence>
<dbReference type="Proteomes" id="UP000324222">
    <property type="component" value="Unassembled WGS sequence"/>
</dbReference>
<sequence>MGLGSRQQAYLWVLKVNVRLHPDPTSPQANCVSRTDCLHPNMSSRSSRLQLLFLLFFLFHLSHALQLLQHSTRVFTQAW</sequence>
<keyword evidence="1" id="KW-1133">Transmembrane helix</keyword>
<keyword evidence="1" id="KW-0812">Transmembrane</keyword>
<evidence type="ECO:0000256" key="1">
    <source>
        <dbReference type="SAM" id="Phobius"/>
    </source>
</evidence>
<keyword evidence="1" id="KW-0472">Membrane</keyword>
<keyword evidence="3" id="KW-1185">Reference proteome</keyword>
<feature type="transmembrane region" description="Helical" evidence="1">
    <location>
        <begin position="51"/>
        <end position="69"/>
    </location>
</feature>
<organism evidence="2 3">
    <name type="scientific">Portunus trituberculatus</name>
    <name type="common">Swimming crab</name>
    <name type="synonym">Neptunus trituberculatus</name>
    <dbReference type="NCBI Taxonomy" id="210409"/>
    <lineage>
        <taxon>Eukaryota</taxon>
        <taxon>Metazoa</taxon>
        <taxon>Ecdysozoa</taxon>
        <taxon>Arthropoda</taxon>
        <taxon>Crustacea</taxon>
        <taxon>Multicrustacea</taxon>
        <taxon>Malacostraca</taxon>
        <taxon>Eumalacostraca</taxon>
        <taxon>Eucarida</taxon>
        <taxon>Decapoda</taxon>
        <taxon>Pleocyemata</taxon>
        <taxon>Brachyura</taxon>
        <taxon>Eubrachyura</taxon>
        <taxon>Portunoidea</taxon>
        <taxon>Portunidae</taxon>
        <taxon>Portuninae</taxon>
        <taxon>Portunus</taxon>
    </lineage>
</organism>